<sequence length="440" mass="48768">MKPTFAWLKIIIVLVVFVLLIGIFLPSLGAARRLAPAHEYNIYVGAGMHAADEADQARSRRPMSAGAYGIESAGIGVAMGRAYASDAPASAAPPASLKAGDVVQAMEEQSQQDPAAERQVIYTGRLIIAVADVQAAIAFVRAQAESMGGHMQSLQGEGITVRVPAQRFDSVIDRIEDLGELRHKSINAQDVTREFQDTEIQLRTARTSYDRLITLLEQAEKTEDVIAIEKELRRLKTEIDRIETRRRYLKDQVALATLTVTFNAKVPQQPTEKPIPIRWLSELAFELLNPQAPPPMNDIFRAGVTFDLPENFVRHYQEGYVTMAMAPGEVGLKVIRHNNYDEGPLEFWLSLVRDTLIDRHGVPVGEPMTEHLNGRWWGKSSTEVAVLEGTKTVAAEPHGYIVGIIAADRHVYTYEAWGPEAALATHRDAIIESMMTLRAR</sequence>
<dbReference type="EMBL" id="CP036280">
    <property type="protein sequence ID" value="QDU72671.1"/>
    <property type="molecule type" value="Genomic_DNA"/>
</dbReference>
<evidence type="ECO:0000313" key="4">
    <source>
        <dbReference type="EMBL" id="QDU72671.1"/>
    </source>
</evidence>
<feature type="transmembrane region" description="Helical" evidence="2">
    <location>
        <begin position="6"/>
        <end position="25"/>
    </location>
</feature>
<dbReference type="KEGG" id="mcad:Pan265_25440"/>
<gene>
    <name evidence="4" type="ORF">Pan265_25440</name>
</gene>
<name>A0A518C0B5_9BACT</name>
<protein>
    <recommendedName>
        <fullName evidence="3">DUF4349 domain-containing protein</fullName>
    </recommendedName>
</protein>
<reference evidence="4 5" key="1">
    <citation type="submission" date="2019-02" db="EMBL/GenBank/DDBJ databases">
        <title>Deep-cultivation of Planctomycetes and their phenomic and genomic characterization uncovers novel biology.</title>
        <authorList>
            <person name="Wiegand S."/>
            <person name="Jogler M."/>
            <person name="Boedeker C."/>
            <person name="Pinto D."/>
            <person name="Vollmers J."/>
            <person name="Rivas-Marin E."/>
            <person name="Kohn T."/>
            <person name="Peeters S.H."/>
            <person name="Heuer A."/>
            <person name="Rast P."/>
            <person name="Oberbeckmann S."/>
            <person name="Bunk B."/>
            <person name="Jeske O."/>
            <person name="Meyerdierks A."/>
            <person name="Storesund J.E."/>
            <person name="Kallscheuer N."/>
            <person name="Luecker S."/>
            <person name="Lage O.M."/>
            <person name="Pohl T."/>
            <person name="Merkel B.J."/>
            <person name="Hornburger P."/>
            <person name="Mueller R.-W."/>
            <person name="Bruemmer F."/>
            <person name="Labrenz M."/>
            <person name="Spormann A.M."/>
            <person name="Op den Camp H."/>
            <person name="Overmann J."/>
            <person name="Amann R."/>
            <person name="Jetten M.S.M."/>
            <person name="Mascher T."/>
            <person name="Medema M.H."/>
            <person name="Devos D.P."/>
            <person name="Kaster A.-K."/>
            <person name="Ovreas L."/>
            <person name="Rohde M."/>
            <person name="Galperin M.Y."/>
            <person name="Jogler C."/>
        </authorList>
    </citation>
    <scope>NUCLEOTIDE SEQUENCE [LARGE SCALE GENOMIC DNA]</scope>
    <source>
        <strain evidence="4 5">Pan265</strain>
    </source>
</reference>
<feature type="coiled-coil region" evidence="1">
    <location>
        <begin position="202"/>
        <end position="252"/>
    </location>
</feature>
<dbReference type="Proteomes" id="UP000320386">
    <property type="component" value="Chromosome"/>
</dbReference>
<evidence type="ECO:0000259" key="3">
    <source>
        <dbReference type="Pfam" id="PF14257"/>
    </source>
</evidence>
<keyword evidence="5" id="KW-1185">Reference proteome</keyword>
<evidence type="ECO:0000256" key="2">
    <source>
        <dbReference type="SAM" id="Phobius"/>
    </source>
</evidence>
<proteinExistence type="predicted"/>
<organism evidence="4 5">
    <name type="scientific">Mucisphaera calidilacus</name>
    <dbReference type="NCBI Taxonomy" id="2527982"/>
    <lineage>
        <taxon>Bacteria</taxon>
        <taxon>Pseudomonadati</taxon>
        <taxon>Planctomycetota</taxon>
        <taxon>Phycisphaerae</taxon>
        <taxon>Phycisphaerales</taxon>
        <taxon>Phycisphaeraceae</taxon>
        <taxon>Mucisphaera</taxon>
    </lineage>
</organism>
<evidence type="ECO:0000313" key="5">
    <source>
        <dbReference type="Proteomes" id="UP000320386"/>
    </source>
</evidence>
<feature type="domain" description="DUF4349" evidence="3">
    <location>
        <begin position="118"/>
        <end position="274"/>
    </location>
</feature>
<keyword evidence="2" id="KW-0472">Membrane</keyword>
<keyword evidence="2" id="KW-0812">Transmembrane</keyword>
<dbReference type="InterPro" id="IPR025645">
    <property type="entry name" value="DUF4349"/>
</dbReference>
<keyword evidence="2" id="KW-1133">Transmembrane helix</keyword>
<dbReference type="RefSeq" id="WP_145446836.1">
    <property type="nucleotide sequence ID" value="NZ_CP036280.1"/>
</dbReference>
<keyword evidence="1" id="KW-0175">Coiled coil</keyword>
<dbReference type="AlphaFoldDB" id="A0A518C0B5"/>
<accession>A0A518C0B5</accession>
<evidence type="ECO:0000256" key="1">
    <source>
        <dbReference type="SAM" id="Coils"/>
    </source>
</evidence>
<dbReference type="OrthoDB" id="5381491at2"/>
<dbReference type="Pfam" id="PF14257">
    <property type="entry name" value="DUF4349"/>
    <property type="match status" value="1"/>
</dbReference>